<evidence type="ECO:0000256" key="2">
    <source>
        <dbReference type="ARBA" id="ARBA00032707"/>
    </source>
</evidence>
<feature type="chain" id="PRO_5047437671" description="undecaprenyl-diphosphate phosphatase" evidence="4">
    <location>
        <begin position="27"/>
        <end position="182"/>
    </location>
</feature>
<keyword evidence="7" id="KW-1185">Reference proteome</keyword>
<feature type="signal peptide" evidence="4">
    <location>
        <begin position="1"/>
        <end position="26"/>
    </location>
</feature>
<dbReference type="SMART" id="SM00014">
    <property type="entry name" value="acidPPc"/>
    <property type="match status" value="1"/>
</dbReference>
<dbReference type="Proteomes" id="UP001501787">
    <property type="component" value="Unassembled WGS sequence"/>
</dbReference>
<evidence type="ECO:0000256" key="1">
    <source>
        <dbReference type="ARBA" id="ARBA00012374"/>
    </source>
</evidence>
<feature type="domain" description="Phosphatidic acid phosphatase type 2/haloperoxidase" evidence="5">
    <location>
        <begin position="56"/>
        <end position="156"/>
    </location>
</feature>
<name>A0ABP3FCP5_9GAMM</name>
<dbReference type="EMBL" id="BAAAFR010000001">
    <property type="protein sequence ID" value="GAA0312778.1"/>
    <property type="molecule type" value="Genomic_DNA"/>
</dbReference>
<dbReference type="Pfam" id="PF01569">
    <property type="entry name" value="PAP2"/>
    <property type="match status" value="1"/>
</dbReference>
<dbReference type="Gene3D" id="1.20.144.10">
    <property type="entry name" value="Phosphatidic acid phosphatase type 2/haloperoxidase"/>
    <property type="match status" value="1"/>
</dbReference>
<dbReference type="PANTHER" id="PTHR14969">
    <property type="entry name" value="SPHINGOSINE-1-PHOSPHATE PHOSPHOHYDROLASE"/>
    <property type="match status" value="1"/>
</dbReference>
<evidence type="ECO:0000259" key="5">
    <source>
        <dbReference type="SMART" id="SM00014"/>
    </source>
</evidence>
<evidence type="ECO:0000313" key="6">
    <source>
        <dbReference type="EMBL" id="GAA0312778.1"/>
    </source>
</evidence>
<keyword evidence="4" id="KW-0732">Signal</keyword>
<reference evidence="7" key="1">
    <citation type="journal article" date="2019" name="Int. J. Syst. Evol. Microbiol.">
        <title>The Global Catalogue of Microorganisms (GCM) 10K type strain sequencing project: providing services to taxonomists for standard genome sequencing and annotation.</title>
        <authorList>
            <consortium name="The Broad Institute Genomics Platform"/>
            <consortium name="The Broad Institute Genome Sequencing Center for Infectious Disease"/>
            <person name="Wu L."/>
            <person name="Ma J."/>
        </authorList>
    </citation>
    <scope>NUCLEOTIDE SEQUENCE [LARGE SCALE GENOMIC DNA]</scope>
    <source>
        <strain evidence="7">JCM 16343</strain>
    </source>
</reference>
<gene>
    <name evidence="6" type="ORF">GCM10009129_07640</name>
</gene>
<dbReference type="SUPFAM" id="SSF48317">
    <property type="entry name" value="Acid phosphatase/Vanadium-dependent haloperoxidase"/>
    <property type="match status" value="1"/>
</dbReference>
<comment type="caution">
    <text evidence="6">The sequence shown here is derived from an EMBL/GenBank/DDBJ whole genome shotgun (WGS) entry which is preliminary data.</text>
</comment>
<dbReference type="CDD" id="cd03394">
    <property type="entry name" value="PAP2_like_5"/>
    <property type="match status" value="1"/>
</dbReference>
<comment type="catalytic activity">
    <reaction evidence="3">
        <text>di-trans,octa-cis-undecaprenyl diphosphate + H2O = di-trans,octa-cis-undecaprenyl phosphate + phosphate + H(+)</text>
        <dbReference type="Rhea" id="RHEA:28094"/>
        <dbReference type="ChEBI" id="CHEBI:15377"/>
        <dbReference type="ChEBI" id="CHEBI:15378"/>
        <dbReference type="ChEBI" id="CHEBI:43474"/>
        <dbReference type="ChEBI" id="CHEBI:58405"/>
        <dbReference type="ChEBI" id="CHEBI:60392"/>
        <dbReference type="EC" id="3.6.1.27"/>
    </reaction>
</comment>
<dbReference type="InterPro" id="IPR036938">
    <property type="entry name" value="PAP2/HPO_sf"/>
</dbReference>
<evidence type="ECO:0000313" key="7">
    <source>
        <dbReference type="Proteomes" id="UP001501787"/>
    </source>
</evidence>
<evidence type="ECO:0000256" key="3">
    <source>
        <dbReference type="ARBA" id="ARBA00047594"/>
    </source>
</evidence>
<dbReference type="InterPro" id="IPR000326">
    <property type="entry name" value="PAP2/HPO"/>
</dbReference>
<protein>
    <recommendedName>
        <fullName evidence="1">undecaprenyl-diphosphate phosphatase</fullName>
        <ecNumber evidence="1">3.6.1.27</ecNumber>
    </recommendedName>
    <alternativeName>
        <fullName evidence="2">Undecaprenyl pyrophosphate phosphatase</fullName>
    </alternativeName>
</protein>
<sequence>MSTRPFLLTLCPLALSAALLAPSAHAASNLERAGDVLAVGIPALAYGSTYYMDDKTGRHQFYQALATNVATTYTLKTLVDKERPDGSDNDSFPSGHTALAFGGASFIHRRYGLEYSIPAYVGATFVGYSRIHADRHDATDVLAGAAIGGLTSFYVTPYEHGGLSVAPNIAPDYYGLIAHYEF</sequence>
<dbReference type="EC" id="3.6.1.27" evidence="1"/>
<organism evidence="6 7">
    <name type="scientific">Psychrobacter aestuarii</name>
    <dbReference type="NCBI Taxonomy" id="556327"/>
    <lineage>
        <taxon>Bacteria</taxon>
        <taxon>Pseudomonadati</taxon>
        <taxon>Pseudomonadota</taxon>
        <taxon>Gammaproteobacteria</taxon>
        <taxon>Moraxellales</taxon>
        <taxon>Moraxellaceae</taxon>
        <taxon>Psychrobacter</taxon>
    </lineage>
</organism>
<evidence type="ECO:0000256" key="4">
    <source>
        <dbReference type="SAM" id="SignalP"/>
    </source>
</evidence>
<dbReference type="PANTHER" id="PTHR14969:SF13">
    <property type="entry name" value="AT30094P"/>
    <property type="match status" value="1"/>
</dbReference>
<proteinExistence type="predicted"/>
<dbReference type="RefSeq" id="WP_201503751.1">
    <property type="nucleotide sequence ID" value="NZ_BAAAFR010000001.1"/>
</dbReference>
<accession>A0ABP3FCP5</accession>